<keyword evidence="8" id="KW-0028">Amino-acid biosynthesis</keyword>
<dbReference type="GO" id="GO:0009099">
    <property type="term" value="P:L-valine biosynthetic process"/>
    <property type="evidence" value="ECO:0007669"/>
    <property type="project" value="UniProtKB-UniPathway"/>
</dbReference>
<keyword evidence="8" id="KW-0100">Branched-chain amino acid biosynthesis</keyword>
<dbReference type="GO" id="GO:0000287">
    <property type="term" value="F:magnesium ion binding"/>
    <property type="evidence" value="ECO:0007669"/>
    <property type="project" value="UniProtKB-ARBA"/>
</dbReference>
<protein>
    <recommendedName>
        <fullName evidence="4">acetolactate synthase</fullName>
        <ecNumber evidence="4">2.2.1.6</ecNumber>
    </recommendedName>
</protein>
<evidence type="ECO:0000256" key="7">
    <source>
        <dbReference type="ARBA" id="ARBA00023052"/>
    </source>
</evidence>
<accession>A0A5A7S6L7</accession>
<proteinExistence type="inferred from homology"/>
<dbReference type="EC" id="2.2.1.6" evidence="4"/>
<name>A0A5A7S6L7_9NOCA</name>
<sequence length="550" mass="57498">MNGAESLIRTLVDNGVDTCFTNPGTSEMHFVAALDEVPEMRAVLALFEGVATGAADGYARMADKPAATLLHLGSGLGNGMANLHNARKGKVPIVNIVGDHATYHVQYDALLQSDIETVARNVSPWVRTSQSTEELGADAAEAVRIASGPPGQVATLVLPADVSWGEGGAVGAVVPAPQGTIADEATLDAIVTALGRGRKTAILLGRRGLREEAMTLAAQLAATTGARLLGETFPARMERGARLPVVERLAYLAELASVQLDGLEDLILIDTKAPVSFFAYPGKKSYLVPDGCQVHTLAADDSDVIGSLEVLAARLGGKAKPVVLQQPSRPNRPRGKLTADSVSEAVGYVLPEGAIVSDEAQTSGVSLPTTTAGAPRHDWLTLTGGAIGQGLPVAVGAAVACPDRPVLALQADGSAMYTIQSLWTMAREQLDVTVLILNNRAYSILNLELNRVGAGEPGPKAKAQLDLASPPIDFVAIGAGLGVPSIQVEDAENLVDELQRAFAEPGPHLIEAVIPQVFTPFRLKAMPRVLGSLEHLPSPLARAVKRRLQP</sequence>
<dbReference type="InterPro" id="IPR012001">
    <property type="entry name" value="Thiamin_PyroP_enz_TPP-bd_dom"/>
</dbReference>
<feature type="domain" description="Thiamine pyrophosphate enzyme TPP-binding" evidence="10">
    <location>
        <begin position="379"/>
        <end position="511"/>
    </location>
</feature>
<comment type="pathway">
    <text evidence="2">Amino-acid biosynthesis; L-valine biosynthesis; L-valine from pyruvate: step 1/4.</text>
</comment>
<dbReference type="InterPro" id="IPR029061">
    <property type="entry name" value="THDP-binding"/>
</dbReference>
<dbReference type="NCBIfam" id="NF005760">
    <property type="entry name" value="PRK07586.1"/>
    <property type="match status" value="1"/>
</dbReference>
<evidence type="ECO:0000256" key="9">
    <source>
        <dbReference type="ARBA" id="ARBA00048670"/>
    </source>
</evidence>
<evidence type="ECO:0000256" key="5">
    <source>
        <dbReference type="ARBA" id="ARBA00022630"/>
    </source>
</evidence>
<evidence type="ECO:0000256" key="4">
    <source>
        <dbReference type="ARBA" id="ARBA00013145"/>
    </source>
</evidence>
<evidence type="ECO:0000259" key="11">
    <source>
        <dbReference type="Pfam" id="PF02776"/>
    </source>
</evidence>
<dbReference type="PANTHER" id="PTHR18968">
    <property type="entry name" value="THIAMINE PYROPHOSPHATE ENZYMES"/>
    <property type="match status" value="1"/>
</dbReference>
<dbReference type="OrthoDB" id="2443624at2"/>
<comment type="pathway">
    <text evidence="1">Amino-acid biosynthesis; L-isoleucine biosynthesis; L-isoleucine from 2-oxobutanoate: step 1/4.</text>
</comment>
<dbReference type="InterPro" id="IPR011766">
    <property type="entry name" value="TPP_enzyme_TPP-bd"/>
</dbReference>
<dbReference type="UniPathway" id="UPA00049">
    <property type="reaction ID" value="UER00059"/>
</dbReference>
<dbReference type="UniPathway" id="UPA00047">
    <property type="reaction ID" value="UER00055"/>
</dbReference>
<dbReference type="RefSeq" id="WP_149432595.1">
    <property type="nucleotide sequence ID" value="NZ_VLNY01000015.1"/>
</dbReference>
<evidence type="ECO:0000259" key="10">
    <source>
        <dbReference type="Pfam" id="PF02775"/>
    </source>
</evidence>
<dbReference type="Proteomes" id="UP000322244">
    <property type="component" value="Unassembled WGS sequence"/>
</dbReference>
<keyword evidence="7" id="KW-0786">Thiamine pyrophosphate</keyword>
<evidence type="ECO:0000256" key="6">
    <source>
        <dbReference type="ARBA" id="ARBA00022827"/>
    </source>
</evidence>
<dbReference type="Pfam" id="PF02775">
    <property type="entry name" value="TPP_enzyme_C"/>
    <property type="match status" value="1"/>
</dbReference>
<dbReference type="GO" id="GO:0030976">
    <property type="term" value="F:thiamine pyrophosphate binding"/>
    <property type="evidence" value="ECO:0007669"/>
    <property type="project" value="InterPro"/>
</dbReference>
<evidence type="ECO:0000256" key="8">
    <source>
        <dbReference type="ARBA" id="ARBA00023304"/>
    </source>
</evidence>
<keyword evidence="6" id="KW-0274">FAD</keyword>
<keyword evidence="13" id="KW-1185">Reference proteome</keyword>
<dbReference type="CDD" id="cd07035">
    <property type="entry name" value="TPP_PYR_POX_like"/>
    <property type="match status" value="1"/>
</dbReference>
<dbReference type="GO" id="GO:0003984">
    <property type="term" value="F:acetolactate synthase activity"/>
    <property type="evidence" value="ECO:0007669"/>
    <property type="project" value="UniProtKB-EC"/>
</dbReference>
<dbReference type="GO" id="GO:0009097">
    <property type="term" value="P:isoleucine biosynthetic process"/>
    <property type="evidence" value="ECO:0007669"/>
    <property type="project" value="UniProtKB-UniPathway"/>
</dbReference>
<dbReference type="PANTHER" id="PTHR18968:SF86">
    <property type="entry name" value="ACETOLACTATE SYNTHASE LARGE SUBUNIT ILVX-RELATED"/>
    <property type="match status" value="1"/>
</dbReference>
<dbReference type="GO" id="GO:0050660">
    <property type="term" value="F:flavin adenine dinucleotide binding"/>
    <property type="evidence" value="ECO:0007669"/>
    <property type="project" value="TreeGrafter"/>
</dbReference>
<organism evidence="12 13">
    <name type="scientific">Antrihabitans cavernicola</name>
    <dbReference type="NCBI Taxonomy" id="2495913"/>
    <lineage>
        <taxon>Bacteria</taxon>
        <taxon>Bacillati</taxon>
        <taxon>Actinomycetota</taxon>
        <taxon>Actinomycetes</taxon>
        <taxon>Mycobacteriales</taxon>
        <taxon>Nocardiaceae</taxon>
        <taxon>Antrihabitans</taxon>
    </lineage>
</organism>
<evidence type="ECO:0000256" key="1">
    <source>
        <dbReference type="ARBA" id="ARBA00004974"/>
    </source>
</evidence>
<dbReference type="SUPFAM" id="SSF52518">
    <property type="entry name" value="Thiamin diphosphate-binding fold (THDP-binding)"/>
    <property type="match status" value="2"/>
</dbReference>
<keyword evidence="5" id="KW-0285">Flavoprotein</keyword>
<evidence type="ECO:0000256" key="2">
    <source>
        <dbReference type="ARBA" id="ARBA00005025"/>
    </source>
</evidence>
<dbReference type="AlphaFoldDB" id="A0A5A7S6L7"/>
<dbReference type="Gene3D" id="3.40.50.970">
    <property type="match status" value="2"/>
</dbReference>
<feature type="domain" description="Thiamine pyrophosphate enzyme N-terminal TPP-binding" evidence="11">
    <location>
        <begin position="1"/>
        <end position="107"/>
    </location>
</feature>
<comment type="catalytic activity">
    <reaction evidence="9">
        <text>2 pyruvate + H(+) = (2S)-2-acetolactate + CO2</text>
        <dbReference type="Rhea" id="RHEA:25249"/>
        <dbReference type="ChEBI" id="CHEBI:15361"/>
        <dbReference type="ChEBI" id="CHEBI:15378"/>
        <dbReference type="ChEBI" id="CHEBI:16526"/>
        <dbReference type="ChEBI" id="CHEBI:58476"/>
        <dbReference type="EC" id="2.2.1.6"/>
    </reaction>
</comment>
<gene>
    <name evidence="12" type="ORF">FOY51_22935</name>
</gene>
<comment type="caution">
    <text evidence="12">The sequence shown here is derived from an EMBL/GenBank/DDBJ whole genome shotgun (WGS) entry which is preliminary data.</text>
</comment>
<dbReference type="Pfam" id="PF02776">
    <property type="entry name" value="TPP_enzyme_N"/>
    <property type="match status" value="1"/>
</dbReference>
<dbReference type="CDD" id="cd02002">
    <property type="entry name" value="TPP_BFDC"/>
    <property type="match status" value="1"/>
</dbReference>
<comment type="similarity">
    <text evidence="3">Belongs to the TPP enzyme family.</text>
</comment>
<evidence type="ECO:0000313" key="12">
    <source>
        <dbReference type="EMBL" id="KAA0019499.1"/>
    </source>
</evidence>
<reference evidence="12 13" key="1">
    <citation type="submission" date="2019-07" db="EMBL/GenBank/DDBJ databases">
        <title>Rhodococcus cavernicolus sp. nov., isolated from a cave.</title>
        <authorList>
            <person name="Lee S.D."/>
        </authorList>
    </citation>
    <scope>NUCLEOTIDE SEQUENCE [LARGE SCALE GENOMIC DNA]</scope>
    <source>
        <strain evidence="12 13">C1-24</strain>
    </source>
</reference>
<dbReference type="InterPro" id="IPR045229">
    <property type="entry name" value="TPP_enz"/>
</dbReference>
<dbReference type="EMBL" id="VLNY01000015">
    <property type="protein sequence ID" value="KAA0019499.1"/>
    <property type="molecule type" value="Genomic_DNA"/>
</dbReference>
<evidence type="ECO:0000256" key="3">
    <source>
        <dbReference type="ARBA" id="ARBA00007812"/>
    </source>
</evidence>
<evidence type="ECO:0000313" key="13">
    <source>
        <dbReference type="Proteomes" id="UP000322244"/>
    </source>
</evidence>